<gene>
    <name evidence="1" type="ORF">ABT39_MTgene714</name>
</gene>
<evidence type="ECO:0000313" key="1">
    <source>
        <dbReference type="EMBL" id="KUM50868.1"/>
    </source>
</evidence>
<reference evidence="1" key="1">
    <citation type="journal article" date="2015" name="Genome Biol. Evol.">
        <title>Organellar Genomes of White Spruce (Picea glauca): Assembly and Annotation.</title>
        <authorList>
            <person name="Jackman S.D."/>
            <person name="Warren R.L."/>
            <person name="Gibb E.A."/>
            <person name="Vandervalk B.P."/>
            <person name="Mohamadi H."/>
            <person name="Chu J."/>
            <person name="Raymond A."/>
            <person name="Pleasance S."/>
            <person name="Coope R."/>
            <person name="Wildung M.R."/>
            <person name="Ritland C.E."/>
            <person name="Bousquet J."/>
            <person name="Jones S.J."/>
            <person name="Bohlmann J."/>
            <person name="Birol I."/>
        </authorList>
    </citation>
    <scope>NUCLEOTIDE SEQUENCE [LARGE SCALE GENOMIC DNA]</scope>
    <source>
        <tissue evidence="1">Flushing bud</tissue>
    </source>
</reference>
<protein>
    <submittedName>
        <fullName evidence="1">Uncharacterized protein</fullName>
    </submittedName>
</protein>
<sequence length="72" mass="7886">MSKLHSPFFFLCMMRHAKIRAAMRDGGRVDGCNVSSLVAPVCPVAGVQILFPALPRSLVLLECRLHLISIHG</sequence>
<keyword evidence="1" id="KW-0496">Mitochondrion</keyword>
<name>A0A124GP50_PICGL</name>
<organism evidence="1">
    <name type="scientific">Picea glauca</name>
    <name type="common">White spruce</name>
    <name type="synonym">Pinus glauca</name>
    <dbReference type="NCBI Taxonomy" id="3330"/>
    <lineage>
        <taxon>Eukaryota</taxon>
        <taxon>Viridiplantae</taxon>
        <taxon>Streptophyta</taxon>
        <taxon>Embryophyta</taxon>
        <taxon>Tracheophyta</taxon>
        <taxon>Spermatophyta</taxon>
        <taxon>Pinopsida</taxon>
        <taxon>Pinidae</taxon>
        <taxon>Conifers I</taxon>
        <taxon>Pinales</taxon>
        <taxon>Pinaceae</taxon>
        <taxon>Picea</taxon>
    </lineage>
</organism>
<comment type="caution">
    <text evidence="1">The sequence shown here is derived from an EMBL/GenBank/DDBJ whole genome shotgun (WGS) entry which is preliminary data.</text>
</comment>
<accession>A0A124GP50</accession>
<dbReference type="EMBL" id="LKAM01000001">
    <property type="protein sequence ID" value="KUM50868.1"/>
    <property type="molecule type" value="Genomic_DNA"/>
</dbReference>
<geneLocation type="mitochondrion" evidence="1"/>
<proteinExistence type="predicted"/>
<dbReference type="AlphaFoldDB" id="A0A124GP50"/>